<feature type="region of interest" description="Disordered" evidence="1">
    <location>
        <begin position="41"/>
        <end position="77"/>
    </location>
</feature>
<dbReference type="Proteomes" id="UP000746595">
    <property type="component" value="Unassembled WGS sequence"/>
</dbReference>
<dbReference type="InterPro" id="IPR032716">
    <property type="entry name" value="ACC_epsilon"/>
</dbReference>
<evidence type="ECO:0008006" key="4">
    <source>
        <dbReference type="Google" id="ProtNLM"/>
    </source>
</evidence>
<gene>
    <name evidence="2" type="ORF">HED64_12420</name>
</gene>
<name>A0ABX1G5H8_9MICC</name>
<evidence type="ECO:0000313" key="2">
    <source>
        <dbReference type="EMBL" id="NKG21507.1"/>
    </source>
</evidence>
<reference evidence="2 3" key="1">
    <citation type="submission" date="2020-04" db="EMBL/GenBank/DDBJ databases">
        <title>Paeniglutamicibacter sp. ANT13_2, a novel actinomycete isolated from sediment in Antarctica.</title>
        <authorList>
            <person name="Sakdapetsiri C."/>
            <person name="Pinyakong O."/>
        </authorList>
    </citation>
    <scope>NUCLEOTIDE SEQUENCE [LARGE SCALE GENOMIC DNA]</scope>
    <source>
        <strain evidence="2 3">ANT13_2</strain>
    </source>
</reference>
<organism evidence="2 3">
    <name type="scientific">Paeniglutamicibacter terrestris</name>
    <dbReference type="NCBI Taxonomy" id="2723403"/>
    <lineage>
        <taxon>Bacteria</taxon>
        <taxon>Bacillati</taxon>
        <taxon>Actinomycetota</taxon>
        <taxon>Actinomycetes</taxon>
        <taxon>Micrococcales</taxon>
        <taxon>Micrococcaceae</taxon>
        <taxon>Paeniglutamicibacter</taxon>
    </lineage>
</organism>
<evidence type="ECO:0000256" key="1">
    <source>
        <dbReference type="SAM" id="MobiDB-lite"/>
    </source>
</evidence>
<proteinExistence type="predicted"/>
<evidence type="ECO:0000313" key="3">
    <source>
        <dbReference type="Proteomes" id="UP000746595"/>
    </source>
</evidence>
<sequence length="77" mass="7957">MSTSAEFTAATEAPVGISITAGQPTAEEIAVLSAVFSALASQGATTTAPAETETRGGRIRRRRELSGHSLPWKVGRS</sequence>
<dbReference type="EMBL" id="JAAWVT010000005">
    <property type="protein sequence ID" value="NKG21507.1"/>
    <property type="molecule type" value="Genomic_DNA"/>
</dbReference>
<dbReference type="RefSeq" id="WP_168152302.1">
    <property type="nucleotide sequence ID" value="NZ_JAAWVT010000005.1"/>
</dbReference>
<comment type="caution">
    <text evidence="2">The sequence shown here is derived from an EMBL/GenBank/DDBJ whole genome shotgun (WGS) entry which is preliminary data.</text>
</comment>
<accession>A0ABX1G5H8</accession>
<dbReference type="Pfam" id="PF13822">
    <property type="entry name" value="ACC_epsilon"/>
    <property type="match status" value="1"/>
</dbReference>
<feature type="compositionally biased region" description="Low complexity" evidence="1">
    <location>
        <begin position="41"/>
        <end position="51"/>
    </location>
</feature>
<protein>
    <recommendedName>
        <fullName evidence="4">Acyl-CoA carboxylase subunit epsilon</fullName>
    </recommendedName>
</protein>
<keyword evidence="3" id="KW-1185">Reference proteome</keyword>